<dbReference type="SUPFAM" id="SSF48208">
    <property type="entry name" value="Six-hairpin glycosidases"/>
    <property type="match status" value="1"/>
</dbReference>
<name>A0A510WSE6_9LACO</name>
<reference evidence="2 3" key="1">
    <citation type="submission" date="2019-07" db="EMBL/GenBank/DDBJ databases">
        <title>Whole genome shotgun sequence of Lactobacillus aviarius subsp. aviarius NBRC 102162.</title>
        <authorList>
            <person name="Hosoyama A."/>
            <person name="Uohara A."/>
            <person name="Ohji S."/>
            <person name="Ichikawa N."/>
        </authorList>
    </citation>
    <scope>NUCLEOTIDE SEQUENCE [LARGE SCALE GENOMIC DNA]</scope>
    <source>
        <strain evidence="2 3">NBRC 102162</strain>
    </source>
</reference>
<evidence type="ECO:0008006" key="4">
    <source>
        <dbReference type="Google" id="ProtNLM"/>
    </source>
</evidence>
<keyword evidence="3" id="KW-1185">Reference proteome</keyword>
<dbReference type="GO" id="GO:0005975">
    <property type="term" value="P:carbohydrate metabolic process"/>
    <property type="evidence" value="ECO:0007669"/>
    <property type="project" value="InterPro"/>
</dbReference>
<dbReference type="RefSeq" id="WP_235803881.1">
    <property type="nucleotide sequence ID" value="NZ_BAAACL010000018.1"/>
</dbReference>
<feature type="transmembrane region" description="Helical" evidence="1">
    <location>
        <begin position="7"/>
        <end position="25"/>
    </location>
</feature>
<protein>
    <recommendedName>
        <fullName evidence="4">Glycosyl hydrolase family 8</fullName>
    </recommendedName>
</protein>
<dbReference type="EMBL" id="BJUI01000013">
    <property type="protein sequence ID" value="GEK42142.1"/>
    <property type="molecule type" value="Genomic_DNA"/>
</dbReference>
<keyword evidence="1" id="KW-0472">Membrane</keyword>
<keyword evidence="1" id="KW-0812">Transmembrane</keyword>
<dbReference type="Proteomes" id="UP000321722">
    <property type="component" value="Unassembled WGS sequence"/>
</dbReference>
<sequence>MKKPIKFFLITGIVIVIGLFGVYIFKGRNQETIHVKHNVTKVSAPVRKVYTTDAATFKLSPESLSDSEKNSRNKLESFLKENMLANGGFVTNYKAHKDQNKTELATGHDQLSESAGLWLRNLALTGTQKQFDAFYKETKKKFFADGQFTYRINADGKRSDVNASIDDMRIISALIEAEQRFKDPKYQKEIKSLVSTFKKQSIQNGMLVDFYDVKTKKPAHQISLYYLDIKDMGYIYKVAGLSPKDLEFEYHILKNGYISNSFPLYHTRYNYDTGKYEDSKQINIIESLLSILYLSEIGQEKSQSIQFVKNAVTTGTLYNSYNLDGTPADKSQSAASYAIAAMIGKEIGDQKLYQQAIQIVQNFQITDPSSPIYGGIGDPNTLQVYSYNNLMALLAYDY</sequence>
<dbReference type="AlphaFoldDB" id="A0A510WSE6"/>
<evidence type="ECO:0000313" key="3">
    <source>
        <dbReference type="Proteomes" id="UP000321722"/>
    </source>
</evidence>
<evidence type="ECO:0000313" key="2">
    <source>
        <dbReference type="EMBL" id="GEK42142.1"/>
    </source>
</evidence>
<evidence type="ECO:0000256" key="1">
    <source>
        <dbReference type="SAM" id="Phobius"/>
    </source>
</evidence>
<dbReference type="InterPro" id="IPR008928">
    <property type="entry name" value="6-hairpin_glycosidase_sf"/>
</dbReference>
<keyword evidence="1" id="KW-1133">Transmembrane helix</keyword>
<gene>
    <name evidence="2" type="ORF">LAV01_09740</name>
</gene>
<dbReference type="InterPro" id="IPR012341">
    <property type="entry name" value="6hp_glycosidase-like_sf"/>
</dbReference>
<comment type="caution">
    <text evidence="2">The sequence shown here is derived from an EMBL/GenBank/DDBJ whole genome shotgun (WGS) entry which is preliminary data.</text>
</comment>
<organism evidence="2 3">
    <name type="scientific">Ligilactobacillus aviarius</name>
    <dbReference type="NCBI Taxonomy" id="1606"/>
    <lineage>
        <taxon>Bacteria</taxon>
        <taxon>Bacillati</taxon>
        <taxon>Bacillota</taxon>
        <taxon>Bacilli</taxon>
        <taxon>Lactobacillales</taxon>
        <taxon>Lactobacillaceae</taxon>
        <taxon>Ligilactobacillus</taxon>
    </lineage>
</organism>
<dbReference type="GeneID" id="29934251"/>
<dbReference type="Gene3D" id="1.50.10.10">
    <property type="match status" value="1"/>
</dbReference>
<proteinExistence type="predicted"/>
<accession>A0A510WSE6</accession>